<reference evidence="2 3" key="1">
    <citation type="submission" date="2019-03" db="EMBL/GenBank/DDBJ databases">
        <title>Genomic Encyclopedia of Type Strains, Phase IV (KMG-IV): sequencing the most valuable type-strain genomes for metagenomic binning, comparative biology and taxonomic classification.</title>
        <authorList>
            <person name="Goeker M."/>
        </authorList>
    </citation>
    <scope>NUCLEOTIDE SEQUENCE [LARGE SCALE GENOMIC DNA]</scope>
    <source>
        <strain evidence="2 3">DSM 101688</strain>
    </source>
</reference>
<dbReference type="EMBL" id="SLZW01000001">
    <property type="protein sequence ID" value="TCS65128.1"/>
    <property type="molecule type" value="Genomic_DNA"/>
</dbReference>
<protein>
    <recommendedName>
        <fullName evidence="4">Oxidoreductase molybdopterin-binding domain-containing protein</fullName>
    </recommendedName>
</protein>
<dbReference type="SUPFAM" id="SSF56524">
    <property type="entry name" value="Oxidoreductase molybdopterin-binding domain"/>
    <property type="match status" value="1"/>
</dbReference>
<evidence type="ECO:0000313" key="2">
    <source>
        <dbReference type="EMBL" id="TCS65128.1"/>
    </source>
</evidence>
<keyword evidence="1" id="KW-0732">Signal</keyword>
<name>A0A4R3JG51_9PROT</name>
<accession>A0A4R3JG51</accession>
<organism evidence="2 3">
    <name type="scientific">Varunaivibrio sulfuroxidans</name>
    <dbReference type="NCBI Taxonomy" id="1773489"/>
    <lineage>
        <taxon>Bacteria</taxon>
        <taxon>Pseudomonadati</taxon>
        <taxon>Pseudomonadota</taxon>
        <taxon>Alphaproteobacteria</taxon>
        <taxon>Rhodospirillales</taxon>
        <taxon>Magnetovibrionaceae</taxon>
        <taxon>Varunaivibrio</taxon>
    </lineage>
</organism>
<feature type="chain" id="PRO_5020556033" description="Oxidoreductase molybdopterin-binding domain-containing protein" evidence="1">
    <location>
        <begin position="27"/>
        <end position="173"/>
    </location>
</feature>
<dbReference type="AlphaFoldDB" id="A0A4R3JG51"/>
<comment type="caution">
    <text evidence="2">The sequence shown here is derived from an EMBL/GenBank/DDBJ whole genome shotgun (WGS) entry which is preliminary data.</text>
</comment>
<evidence type="ECO:0000313" key="3">
    <source>
        <dbReference type="Proteomes" id="UP000295304"/>
    </source>
</evidence>
<feature type="signal peptide" evidence="1">
    <location>
        <begin position="1"/>
        <end position="26"/>
    </location>
</feature>
<dbReference type="Proteomes" id="UP000295304">
    <property type="component" value="Unassembled WGS sequence"/>
</dbReference>
<evidence type="ECO:0008006" key="4">
    <source>
        <dbReference type="Google" id="ProtNLM"/>
    </source>
</evidence>
<evidence type="ECO:0000256" key="1">
    <source>
        <dbReference type="SAM" id="SignalP"/>
    </source>
</evidence>
<dbReference type="InterPro" id="IPR036374">
    <property type="entry name" value="OxRdtase_Mopterin-bd_sf"/>
</dbReference>
<sequence length="173" mass="19666">MKLKRYYWILFATLLLWSDGSSSAWAQPTLPRPSGPIILSVSGAITRTNAPGRADFDRAMLEALGLKKLTTTTAWTTGEQHFLGISFDTLLDTVGAHGKALSVSALNDYTFEIPMAEIKAFHPLVALKHNGAYMPVRDKGPLWIVYPRDDFPVLKERKYDYRWVWQLRRINVR</sequence>
<keyword evidence="3" id="KW-1185">Reference proteome</keyword>
<proteinExistence type="predicted"/>
<gene>
    <name evidence="2" type="ORF">EDD55_101462</name>
</gene>
<dbReference type="OrthoDB" id="9798763at2"/>
<dbReference type="Gene3D" id="3.90.420.10">
    <property type="entry name" value="Oxidoreductase, molybdopterin-binding domain"/>
    <property type="match status" value="1"/>
</dbReference>